<evidence type="ECO:0000313" key="3">
    <source>
        <dbReference type="EMBL" id="ATQ68195.1"/>
    </source>
</evidence>
<keyword evidence="1" id="KW-1277">Toxin-antitoxin system</keyword>
<comment type="similarity">
    <text evidence="2">Belongs to the TacA antitoxin family.</text>
</comment>
<evidence type="ECO:0000256" key="1">
    <source>
        <dbReference type="ARBA" id="ARBA00022649"/>
    </source>
</evidence>
<dbReference type="SUPFAM" id="SSF47598">
    <property type="entry name" value="Ribbon-helix-helix"/>
    <property type="match status" value="1"/>
</dbReference>
<dbReference type="KEGG" id="mtw:CQW49_10145"/>
<dbReference type="Proteomes" id="UP000230709">
    <property type="component" value="Chromosome"/>
</dbReference>
<dbReference type="GO" id="GO:0006355">
    <property type="term" value="P:regulation of DNA-templated transcription"/>
    <property type="evidence" value="ECO:0007669"/>
    <property type="project" value="InterPro"/>
</dbReference>
<gene>
    <name evidence="3" type="ORF">CQW49_10145</name>
</gene>
<dbReference type="Gene3D" id="1.20.5.780">
    <property type="entry name" value="Single helix bin"/>
    <property type="match status" value="1"/>
</dbReference>
<accession>A0A2D2CZQ2</accession>
<dbReference type="NCBIfam" id="NF041551">
    <property type="entry name" value="YlcI_YnfO_N"/>
    <property type="match status" value="1"/>
</dbReference>
<reference evidence="4" key="1">
    <citation type="submission" date="2017-10" db="EMBL/GenBank/DDBJ databases">
        <title>Completed PacBio SMRT sequence of Methylosinus trichosporium OB3b reveals presence of a third large plasmid.</title>
        <authorList>
            <person name="Charles T.C."/>
            <person name="Lynch M.D.J."/>
            <person name="Heil J.R."/>
            <person name="Cheng J."/>
        </authorList>
    </citation>
    <scope>NUCLEOTIDE SEQUENCE [LARGE SCALE GENOMIC DNA]</scope>
    <source>
        <strain evidence="4">OB3b</strain>
    </source>
</reference>
<dbReference type="InterPro" id="IPR014795">
    <property type="entry name" value="TacA_1-like"/>
</dbReference>
<evidence type="ECO:0000256" key="2">
    <source>
        <dbReference type="ARBA" id="ARBA00049988"/>
    </source>
</evidence>
<dbReference type="PANTHER" id="PTHR35401">
    <property type="entry name" value="COPG FAMILY HELIX-TURN-HELIX PROTEIN-RELATED-RELATED"/>
    <property type="match status" value="1"/>
</dbReference>
<dbReference type="RefSeq" id="WP_003613486.1">
    <property type="nucleotide sequence ID" value="NZ_ADVE02000001.1"/>
</dbReference>
<sequence length="91" mass="10305">MTKTARLEARITPDLQALLKRAAELDGRSVSDFIVSAVQEAAERRIEQAHVIRLSLEDQRAFVEAILDPPEPTAALRRAFQRHRELIESSK</sequence>
<keyword evidence="4" id="KW-1185">Reference proteome</keyword>
<proteinExistence type="inferred from homology"/>
<dbReference type="EMBL" id="CP023737">
    <property type="protein sequence ID" value="ATQ68195.1"/>
    <property type="molecule type" value="Genomic_DNA"/>
</dbReference>
<dbReference type="Pfam" id="PF08681">
    <property type="entry name" value="TacA1"/>
    <property type="match status" value="1"/>
</dbReference>
<name>A0A2D2CZQ2_METT3</name>
<dbReference type="InterPro" id="IPR010985">
    <property type="entry name" value="Ribbon_hlx_hlx"/>
</dbReference>
<evidence type="ECO:0000313" key="4">
    <source>
        <dbReference type="Proteomes" id="UP000230709"/>
    </source>
</evidence>
<organism evidence="3 4">
    <name type="scientific">Methylosinus trichosporium (strain ATCC 35070 / NCIMB 11131 / UNIQEM 75 / OB3b)</name>
    <dbReference type="NCBI Taxonomy" id="595536"/>
    <lineage>
        <taxon>Bacteria</taxon>
        <taxon>Pseudomonadati</taxon>
        <taxon>Pseudomonadota</taxon>
        <taxon>Alphaproteobacteria</taxon>
        <taxon>Hyphomicrobiales</taxon>
        <taxon>Methylocystaceae</taxon>
        <taxon>Methylosinus</taxon>
    </lineage>
</organism>
<protein>
    <submittedName>
        <fullName evidence="3">DUF1778 domain-containing protein</fullName>
    </submittedName>
</protein>
<dbReference type="AlphaFoldDB" id="A0A2D2CZQ2"/>
<dbReference type="STRING" id="595536.GCA_000178815_03134"/>
<dbReference type="PANTHER" id="PTHR35401:SF2">
    <property type="entry name" value="ABC-TYPE TRANSPORT SYSTEM"/>
    <property type="match status" value="1"/>
</dbReference>